<keyword evidence="4 5" id="KW-0472">Membrane</keyword>
<dbReference type="EMBL" id="AMQN01014753">
    <property type="status" value="NOT_ANNOTATED_CDS"/>
    <property type="molecule type" value="Genomic_DNA"/>
</dbReference>
<evidence type="ECO:0000313" key="7">
    <source>
        <dbReference type="EMBL" id="ELT89652.1"/>
    </source>
</evidence>
<evidence type="ECO:0000256" key="4">
    <source>
        <dbReference type="ARBA" id="ARBA00023136"/>
    </source>
</evidence>
<evidence type="ECO:0000256" key="2">
    <source>
        <dbReference type="ARBA" id="ARBA00022692"/>
    </source>
</evidence>
<dbReference type="OMA" id="CDIMGDR"/>
<dbReference type="GO" id="GO:0016491">
    <property type="term" value="F:oxidoreductase activity"/>
    <property type="evidence" value="ECO:0007669"/>
    <property type="project" value="InterPro"/>
</dbReference>
<dbReference type="Pfam" id="PF04116">
    <property type="entry name" value="FA_hydroxylase"/>
    <property type="match status" value="1"/>
</dbReference>
<dbReference type="PANTHER" id="PTHR11863">
    <property type="entry name" value="STEROL DESATURASE"/>
    <property type="match status" value="1"/>
</dbReference>
<evidence type="ECO:0000313" key="9">
    <source>
        <dbReference type="Proteomes" id="UP000014760"/>
    </source>
</evidence>
<dbReference type="HOGENOM" id="CLU_047036_5_1_1"/>
<dbReference type="InterPro" id="IPR006694">
    <property type="entry name" value="Fatty_acid_hydroxylase"/>
</dbReference>
<sequence>MESLLEVAVGALISKDNPENNSISEKSICEAVPGEWRLLQPVWDLRIGYEEYVSSPLFPIVVSVSFYFACILPWMVFDLYGRHWNWIQRYKIQPKHPVTWEQVSRAMVLTFWNHILYILPVSIAQWVWTPSEVLPVLAPFLWDFCWHQFAALIVFDFEYFAWHAIHHRVRWLYRNVHALHHEYHSPSSWVTQYLHPWELISVGVFTTTSPWIFSAHFLTQISFMLLGILVSVEAHIGYDLPLMPHHWAPFWGGGIKHDMHHQRPRTNFEPFFNWWDRLLGTECPGQLAGGRRPKILEDYDARKKEEVRRRRAGKKIN</sequence>
<dbReference type="AlphaFoldDB" id="R7TDT5"/>
<evidence type="ECO:0000256" key="1">
    <source>
        <dbReference type="ARBA" id="ARBA00004370"/>
    </source>
</evidence>
<dbReference type="InterPro" id="IPR050307">
    <property type="entry name" value="Sterol_Desaturase_Related"/>
</dbReference>
<reference evidence="9" key="1">
    <citation type="submission" date="2012-12" db="EMBL/GenBank/DDBJ databases">
        <authorList>
            <person name="Hellsten U."/>
            <person name="Grimwood J."/>
            <person name="Chapman J.A."/>
            <person name="Shapiro H."/>
            <person name="Aerts A."/>
            <person name="Otillar R.P."/>
            <person name="Terry A.Y."/>
            <person name="Boore J.L."/>
            <person name="Simakov O."/>
            <person name="Marletaz F."/>
            <person name="Cho S.-J."/>
            <person name="Edsinger-Gonzales E."/>
            <person name="Havlak P."/>
            <person name="Kuo D.-H."/>
            <person name="Larsson T."/>
            <person name="Lv J."/>
            <person name="Arendt D."/>
            <person name="Savage R."/>
            <person name="Osoegawa K."/>
            <person name="de Jong P."/>
            <person name="Lindberg D.R."/>
            <person name="Seaver E.C."/>
            <person name="Weisblat D.A."/>
            <person name="Putnam N.H."/>
            <person name="Grigoriev I.V."/>
            <person name="Rokhsar D.S."/>
        </authorList>
    </citation>
    <scope>NUCLEOTIDE SEQUENCE</scope>
    <source>
        <strain evidence="9">I ESC-2004</strain>
    </source>
</reference>
<protein>
    <recommendedName>
        <fullName evidence="6">Fatty acid hydroxylase domain-containing protein</fullName>
    </recommendedName>
</protein>
<comment type="subcellular location">
    <subcellularLocation>
        <location evidence="1">Membrane</location>
    </subcellularLocation>
</comment>
<dbReference type="EnsemblMetazoa" id="CapteT95296">
    <property type="protein sequence ID" value="CapteP95296"/>
    <property type="gene ID" value="CapteG95296"/>
</dbReference>
<evidence type="ECO:0000259" key="6">
    <source>
        <dbReference type="Pfam" id="PF04116"/>
    </source>
</evidence>
<reference evidence="7 9" key="2">
    <citation type="journal article" date="2013" name="Nature">
        <title>Insights into bilaterian evolution from three spiralian genomes.</title>
        <authorList>
            <person name="Simakov O."/>
            <person name="Marletaz F."/>
            <person name="Cho S.J."/>
            <person name="Edsinger-Gonzales E."/>
            <person name="Havlak P."/>
            <person name="Hellsten U."/>
            <person name="Kuo D.H."/>
            <person name="Larsson T."/>
            <person name="Lv J."/>
            <person name="Arendt D."/>
            <person name="Savage R."/>
            <person name="Osoegawa K."/>
            <person name="de Jong P."/>
            <person name="Grimwood J."/>
            <person name="Chapman J.A."/>
            <person name="Shapiro H."/>
            <person name="Aerts A."/>
            <person name="Otillar R.P."/>
            <person name="Terry A.Y."/>
            <person name="Boore J.L."/>
            <person name="Grigoriev I.V."/>
            <person name="Lindberg D.R."/>
            <person name="Seaver E.C."/>
            <person name="Weisblat D.A."/>
            <person name="Putnam N.H."/>
            <person name="Rokhsar D.S."/>
        </authorList>
    </citation>
    <scope>NUCLEOTIDE SEQUENCE</scope>
    <source>
        <strain evidence="7 9">I ESC-2004</strain>
    </source>
</reference>
<evidence type="ECO:0000313" key="8">
    <source>
        <dbReference type="EnsemblMetazoa" id="CapteP95296"/>
    </source>
</evidence>
<organism evidence="7">
    <name type="scientific">Capitella teleta</name>
    <name type="common">Polychaete worm</name>
    <dbReference type="NCBI Taxonomy" id="283909"/>
    <lineage>
        <taxon>Eukaryota</taxon>
        <taxon>Metazoa</taxon>
        <taxon>Spiralia</taxon>
        <taxon>Lophotrochozoa</taxon>
        <taxon>Annelida</taxon>
        <taxon>Polychaeta</taxon>
        <taxon>Sedentaria</taxon>
        <taxon>Scolecida</taxon>
        <taxon>Capitellidae</taxon>
        <taxon>Capitella</taxon>
    </lineage>
</organism>
<dbReference type="GO" id="GO:0016020">
    <property type="term" value="C:membrane"/>
    <property type="evidence" value="ECO:0007669"/>
    <property type="project" value="UniProtKB-SubCell"/>
</dbReference>
<dbReference type="GO" id="GO:0008610">
    <property type="term" value="P:lipid biosynthetic process"/>
    <property type="evidence" value="ECO:0007669"/>
    <property type="project" value="InterPro"/>
</dbReference>
<dbReference type="OrthoDB" id="1658724at2759"/>
<dbReference type="STRING" id="283909.R7TDT5"/>
<keyword evidence="3 5" id="KW-1133">Transmembrane helix</keyword>
<keyword evidence="9" id="KW-1185">Reference proteome</keyword>
<evidence type="ECO:0000256" key="3">
    <source>
        <dbReference type="ARBA" id="ARBA00022989"/>
    </source>
</evidence>
<name>R7TDT5_CAPTE</name>
<feature type="transmembrane region" description="Helical" evidence="5">
    <location>
        <begin position="102"/>
        <end position="128"/>
    </location>
</feature>
<dbReference type="EMBL" id="KB311239">
    <property type="protein sequence ID" value="ELT89652.1"/>
    <property type="molecule type" value="Genomic_DNA"/>
</dbReference>
<feature type="transmembrane region" description="Helical" evidence="5">
    <location>
        <begin position="140"/>
        <end position="162"/>
    </location>
</feature>
<evidence type="ECO:0000256" key="5">
    <source>
        <dbReference type="SAM" id="Phobius"/>
    </source>
</evidence>
<keyword evidence="2 5" id="KW-0812">Transmembrane</keyword>
<proteinExistence type="predicted"/>
<feature type="transmembrane region" description="Helical" evidence="5">
    <location>
        <begin position="57"/>
        <end position="81"/>
    </location>
</feature>
<accession>R7TDT5</accession>
<feature type="domain" description="Fatty acid hydroxylase" evidence="6">
    <location>
        <begin position="150"/>
        <end position="281"/>
    </location>
</feature>
<dbReference type="GO" id="GO:0005506">
    <property type="term" value="F:iron ion binding"/>
    <property type="evidence" value="ECO:0007669"/>
    <property type="project" value="InterPro"/>
</dbReference>
<reference evidence="8" key="3">
    <citation type="submission" date="2015-06" db="UniProtKB">
        <authorList>
            <consortium name="EnsemblMetazoa"/>
        </authorList>
    </citation>
    <scope>IDENTIFICATION</scope>
</reference>
<gene>
    <name evidence="7" type="ORF">CAPTEDRAFT_95296</name>
</gene>
<dbReference type="Proteomes" id="UP000014760">
    <property type="component" value="Unassembled WGS sequence"/>
</dbReference>